<dbReference type="Pfam" id="PF02620">
    <property type="entry name" value="YceD"/>
    <property type="match status" value="1"/>
</dbReference>
<dbReference type="InterPro" id="IPR003772">
    <property type="entry name" value="YceD"/>
</dbReference>
<sequence>MQREERRAASRAAGGRAERSALMLGRGEIQAAAADGGTIERSALLRVVGMGDGLDVPDATFDDDERVRIAVSVTRVRGDFYVKGYTRATFQCNCDRCLAPIELDARGTFDVWLATDPSLVPQIDGPDDTRADEAVEAFTPNVAHLDLASHVYDAVMLSIPFKKLCVENCSGRWDDSVANSAMRDSVSMDSPLADQLAKLNRSFGEGQS</sequence>
<organism evidence="1">
    <name type="scientific">Erythrolobus australicus</name>
    <dbReference type="NCBI Taxonomy" id="1077150"/>
    <lineage>
        <taxon>Eukaryota</taxon>
        <taxon>Rhodophyta</taxon>
        <taxon>Bangiophyceae</taxon>
        <taxon>Porphyridiales</taxon>
        <taxon>Porphyridiaceae</taxon>
        <taxon>Erythrolobus</taxon>
    </lineage>
</organism>
<proteinExistence type="predicted"/>
<gene>
    <name evidence="1" type="ORF">EAUS1353_LOCUS1832</name>
</gene>
<dbReference type="EMBL" id="HBGI01002814">
    <property type="protein sequence ID" value="CAD9240094.1"/>
    <property type="molecule type" value="Transcribed_RNA"/>
</dbReference>
<dbReference type="AlphaFoldDB" id="A0A7S1TL59"/>
<protein>
    <recommendedName>
        <fullName evidence="2">DUF177 domain-containing protein</fullName>
    </recommendedName>
</protein>
<evidence type="ECO:0000313" key="1">
    <source>
        <dbReference type="EMBL" id="CAD9240094.1"/>
    </source>
</evidence>
<name>A0A7S1TL59_9RHOD</name>
<accession>A0A7S1TL59</accession>
<reference evidence="1" key="1">
    <citation type="submission" date="2021-01" db="EMBL/GenBank/DDBJ databases">
        <authorList>
            <person name="Corre E."/>
            <person name="Pelletier E."/>
            <person name="Niang G."/>
            <person name="Scheremetjew M."/>
            <person name="Finn R."/>
            <person name="Kale V."/>
            <person name="Holt S."/>
            <person name="Cochrane G."/>
            <person name="Meng A."/>
            <person name="Brown T."/>
            <person name="Cohen L."/>
        </authorList>
    </citation>
    <scope>NUCLEOTIDE SEQUENCE</scope>
    <source>
        <strain evidence="1">CCMP3124</strain>
    </source>
</reference>
<evidence type="ECO:0008006" key="2">
    <source>
        <dbReference type="Google" id="ProtNLM"/>
    </source>
</evidence>